<evidence type="ECO:0000313" key="1">
    <source>
        <dbReference type="EMBL" id="MCQ4636128.1"/>
    </source>
</evidence>
<evidence type="ECO:0000313" key="2">
    <source>
        <dbReference type="Proteomes" id="UP001524502"/>
    </source>
</evidence>
<protein>
    <submittedName>
        <fullName evidence="1">Uncharacterized protein</fullName>
    </submittedName>
</protein>
<gene>
    <name evidence="1" type="ORF">NE619_05260</name>
</gene>
<sequence>MSDLGNFRIYVPYCVFCRRVEHKTSLHKLSKSLICFQIGSCLDKFAVLLQAEPELFGYLTQFKKKYVHQMVLECRLEHKTEIVIFWNVARRDDKGPPCRKSPDFPIRAFHIQNLW</sequence>
<comment type="caution">
    <text evidence="1">The sequence shown here is derived from an EMBL/GenBank/DDBJ whole genome shotgun (WGS) entry which is preliminary data.</text>
</comment>
<reference evidence="1 2" key="1">
    <citation type="submission" date="2022-06" db="EMBL/GenBank/DDBJ databases">
        <title>Isolation of gut microbiota from human fecal samples.</title>
        <authorList>
            <person name="Pamer E.G."/>
            <person name="Barat B."/>
            <person name="Waligurski E."/>
            <person name="Medina S."/>
            <person name="Paddock L."/>
            <person name="Mostad J."/>
        </authorList>
    </citation>
    <scope>NUCLEOTIDE SEQUENCE [LARGE SCALE GENOMIC DNA]</scope>
    <source>
        <strain evidence="1 2">SL.3.17</strain>
    </source>
</reference>
<dbReference type="Proteomes" id="UP001524502">
    <property type="component" value="Unassembled WGS sequence"/>
</dbReference>
<keyword evidence="2" id="KW-1185">Reference proteome</keyword>
<proteinExistence type="predicted"/>
<dbReference type="EMBL" id="JANFXK010000004">
    <property type="protein sequence ID" value="MCQ4636128.1"/>
    <property type="molecule type" value="Genomic_DNA"/>
</dbReference>
<name>A0ABT1RLS9_9FIRM</name>
<organism evidence="1 2">
    <name type="scientific">Anaerovorax odorimutans</name>
    <dbReference type="NCBI Taxonomy" id="109327"/>
    <lineage>
        <taxon>Bacteria</taxon>
        <taxon>Bacillati</taxon>
        <taxon>Bacillota</taxon>
        <taxon>Clostridia</taxon>
        <taxon>Peptostreptococcales</taxon>
        <taxon>Anaerovoracaceae</taxon>
        <taxon>Anaerovorax</taxon>
    </lineage>
</organism>
<accession>A0ABT1RLS9</accession>